<sequence precursor="true">MSSLGATPTTAEAPPPFASSSRGGMPAWMMSIFLHVCLMTTAGLMFAVSEKGTEQEIDRPIGIALVQAMPDRDKYQIQPDQQRQVAVEGEANDASVAALSAAAPPAGLNAPLDLQGILADLSATPMPGSNGSIGDALQASEATRPGTNPLGDGGSQPTTTKVFGVSGTGSRFVYVFDRSDSMNGYGGRPLQAAKTELLKSLRTLGEQQQFQIIFYNNRPSPFRPIGSMNSMLVGSDEIKASAEKYVKGMRAFGGTQHEDAIKLALRLKPDVIFFLTDARVPRLTGLQLRSIRARASKAGTTIHAIEFGADGASPSDSFLQELAAQNGGQYRYLDVRSFRQDGQWDGQPES</sequence>
<keyword evidence="5" id="KW-1185">Reference proteome</keyword>
<keyword evidence="2" id="KW-1133">Transmembrane helix</keyword>
<dbReference type="EMBL" id="CP036262">
    <property type="protein sequence ID" value="QDS92717.1"/>
    <property type="molecule type" value="Genomic_DNA"/>
</dbReference>
<reference evidence="4 5" key="1">
    <citation type="submission" date="2019-02" db="EMBL/GenBank/DDBJ databases">
        <title>Deep-cultivation of Planctomycetes and their phenomic and genomic characterization uncovers novel biology.</title>
        <authorList>
            <person name="Wiegand S."/>
            <person name="Jogler M."/>
            <person name="Boedeker C."/>
            <person name="Pinto D."/>
            <person name="Vollmers J."/>
            <person name="Rivas-Marin E."/>
            <person name="Kohn T."/>
            <person name="Peeters S.H."/>
            <person name="Heuer A."/>
            <person name="Rast P."/>
            <person name="Oberbeckmann S."/>
            <person name="Bunk B."/>
            <person name="Jeske O."/>
            <person name="Meyerdierks A."/>
            <person name="Storesund J.E."/>
            <person name="Kallscheuer N."/>
            <person name="Luecker S."/>
            <person name="Lage O.M."/>
            <person name="Pohl T."/>
            <person name="Merkel B.J."/>
            <person name="Hornburger P."/>
            <person name="Mueller R.-W."/>
            <person name="Bruemmer F."/>
            <person name="Labrenz M."/>
            <person name="Spormann A.M."/>
            <person name="Op den Camp H."/>
            <person name="Overmann J."/>
            <person name="Amann R."/>
            <person name="Jetten M.S.M."/>
            <person name="Mascher T."/>
            <person name="Medema M.H."/>
            <person name="Devos D.P."/>
            <person name="Kaster A.-K."/>
            <person name="Ovreas L."/>
            <person name="Rohde M."/>
            <person name="Galperin M.Y."/>
            <person name="Jogler C."/>
        </authorList>
    </citation>
    <scope>NUCLEOTIDE SEQUENCE [LARGE SCALE GENOMIC DNA]</scope>
    <source>
        <strain evidence="4 5">FF011L</strain>
    </source>
</reference>
<protein>
    <recommendedName>
        <fullName evidence="3">VWFA domain-containing protein</fullName>
    </recommendedName>
</protein>
<dbReference type="AlphaFoldDB" id="A0A517MD60"/>
<feature type="transmembrane region" description="Helical" evidence="2">
    <location>
        <begin position="27"/>
        <end position="49"/>
    </location>
</feature>
<proteinExistence type="predicted"/>
<organism evidence="4 5">
    <name type="scientific">Roseimaritima multifibrata</name>
    <dbReference type="NCBI Taxonomy" id="1930274"/>
    <lineage>
        <taxon>Bacteria</taxon>
        <taxon>Pseudomonadati</taxon>
        <taxon>Planctomycetota</taxon>
        <taxon>Planctomycetia</taxon>
        <taxon>Pirellulales</taxon>
        <taxon>Pirellulaceae</taxon>
        <taxon>Roseimaritima</taxon>
    </lineage>
</organism>
<dbReference type="Gene3D" id="3.40.50.410">
    <property type="entry name" value="von Willebrand factor, type A domain"/>
    <property type="match status" value="1"/>
</dbReference>
<gene>
    <name evidence="4" type="ORF">FF011L_14660</name>
</gene>
<name>A0A517MD60_9BACT</name>
<keyword evidence="2" id="KW-0472">Membrane</keyword>
<accession>A0A517MD60</accession>
<dbReference type="OrthoDB" id="272806at2"/>
<dbReference type="SMART" id="SM00327">
    <property type="entry name" value="VWA"/>
    <property type="match status" value="1"/>
</dbReference>
<evidence type="ECO:0000259" key="3">
    <source>
        <dbReference type="SMART" id="SM00327"/>
    </source>
</evidence>
<dbReference type="InterPro" id="IPR036465">
    <property type="entry name" value="vWFA_dom_sf"/>
</dbReference>
<feature type="region of interest" description="Disordered" evidence="1">
    <location>
        <begin position="1"/>
        <end position="20"/>
    </location>
</feature>
<feature type="domain" description="VWFA" evidence="3">
    <location>
        <begin position="169"/>
        <end position="346"/>
    </location>
</feature>
<keyword evidence="2" id="KW-0812">Transmembrane</keyword>
<evidence type="ECO:0000256" key="1">
    <source>
        <dbReference type="SAM" id="MobiDB-lite"/>
    </source>
</evidence>
<dbReference type="SUPFAM" id="SSF53300">
    <property type="entry name" value="vWA-like"/>
    <property type="match status" value="1"/>
</dbReference>
<feature type="compositionally biased region" description="Low complexity" evidence="1">
    <location>
        <begin position="1"/>
        <end position="12"/>
    </location>
</feature>
<dbReference type="Proteomes" id="UP000320672">
    <property type="component" value="Chromosome"/>
</dbReference>
<evidence type="ECO:0000256" key="2">
    <source>
        <dbReference type="SAM" id="Phobius"/>
    </source>
</evidence>
<dbReference type="Pfam" id="PF13768">
    <property type="entry name" value="VWA_3"/>
    <property type="match status" value="1"/>
</dbReference>
<dbReference type="KEGG" id="rml:FF011L_14660"/>
<evidence type="ECO:0000313" key="4">
    <source>
        <dbReference type="EMBL" id="QDS92717.1"/>
    </source>
</evidence>
<dbReference type="RefSeq" id="WP_145350929.1">
    <property type="nucleotide sequence ID" value="NZ_CP036262.1"/>
</dbReference>
<evidence type="ECO:0000313" key="5">
    <source>
        <dbReference type="Proteomes" id="UP000320672"/>
    </source>
</evidence>
<dbReference type="InterPro" id="IPR002035">
    <property type="entry name" value="VWF_A"/>
</dbReference>
<feature type="region of interest" description="Disordered" evidence="1">
    <location>
        <begin position="141"/>
        <end position="160"/>
    </location>
</feature>